<comment type="caution">
    <text evidence="1">The sequence shown here is derived from an EMBL/GenBank/DDBJ whole genome shotgun (WGS) entry which is preliminary data.</text>
</comment>
<name>A0AA41VDS6_PAPNU</name>
<reference evidence="1" key="1">
    <citation type="submission" date="2022-03" db="EMBL/GenBank/DDBJ databases">
        <title>A functionally conserved STORR gene fusion in Papaver species that diverged 16.8 million years ago.</title>
        <authorList>
            <person name="Catania T."/>
        </authorList>
    </citation>
    <scope>NUCLEOTIDE SEQUENCE</scope>
    <source>
        <strain evidence="1">S-191538</strain>
    </source>
</reference>
<evidence type="ECO:0000313" key="2">
    <source>
        <dbReference type="Proteomes" id="UP001177140"/>
    </source>
</evidence>
<dbReference type="Proteomes" id="UP001177140">
    <property type="component" value="Unassembled WGS sequence"/>
</dbReference>
<sequence>MVNIKSILQQFLQEQIRASKKRSLKLILKVVYANPWSKLETIEDAFDIAVKGVLGRVDKVRNDIRKGRIPGQPPYLRPIHGSIGCMALAEHSL</sequence>
<keyword evidence="2" id="KW-1185">Reference proteome</keyword>
<gene>
    <name evidence="1" type="ORF">MKW94_013106</name>
</gene>
<proteinExistence type="predicted"/>
<accession>A0AA41VDS6</accession>
<evidence type="ECO:0000313" key="1">
    <source>
        <dbReference type="EMBL" id="MCL7039414.1"/>
    </source>
</evidence>
<protein>
    <submittedName>
        <fullName evidence="1">Uncharacterized protein</fullName>
    </submittedName>
</protein>
<dbReference type="EMBL" id="JAJJMA010200899">
    <property type="protein sequence ID" value="MCL7039414.1"/>
    <property type="molecule type" value="Genomic_DNA"/>
</dbReference>
<organism evidence="1 2">
    <name type="scientific">Papaver nudicaule</name>
    <name type="common">Iceland poppy</name>
    <dbReference type="NCBI Taxonomy" id="74823"/>
    <lineage>
        <taxon>Eukaryota</taxon>
        <taxon>Viridiplantae</taxon>
        <taxon>Streptophyta</taxon>
        <taxon>Embryophyta</taxon>
        <taxon>Tracheophyta</taxon>
        <taxon>Spermatophyta</taxon>
        <taxon>Magnoliopsida</taxon>
        <taxon>Ranunculales</taxon>
        <taxon>Papaveraceae</taxon>
        <taxon>Papaveroideae</taxon>
        <taxon>Papaver</taxon>
    </lineage>
</organism>
<dbReference type="AlphaFoldDB" id="A0AA41VDS6"/>